<organism evidence="11">
    <name type="scientific">mine drainage metagenome</name>
    <dbReference type="NCBI Taxonomy" id="410659"/>
    <lineage>
        <taxon>unclassified sequences</taxon>
        <taxon>metagenomes</taxon>
        <taxon>ecological metagenomes</taxon>
    </lineage>
</organism>
<feature type="transmembrane region" description="Helical" evidence="10">
    <location>
        <begin position="240"/>
        <end position="262"/>
    </location>
</feature>
<evidence type="ECO:0000256" key="6">
    <source>
        <dbReference type="ARBA" id="ARBA00022970"/>
    </source>
</evidence>
<gene>
    <name evidence="11" type="primary">braD</name>
    <name evidence="11" type="ORF">CARN1_0608</name>
</gene>
<feature type="transmembrane region" description="Helical" evidence="10">
    <location>
        <begin position="15"/>
        <end position="35"/>
    </location>
</feature>
<comment type="subcellular location">
    <subcellularLocation>
        <location evidence="1">Cell membrane</location>
        <topology evidence="1">Multi-pass membrane protein</topology>
    </subcellularLocation>
</comment>
<dbReference type="AlphaFoldDB" id="E6PI38"/>
<evidence type="ECO:0000256" key="7">
    <source>
        <dbReference type="ARBA" id="ARBA00022989"/>
    </source>
</evidence>
<comment type="caution">
    <text evidence="11">The sequence shown here is derived from an EMBL/GenBank/DDBJ whole genome shotgun (WGS) entry which is preliminary data.</text>
</comment>
<evidence type="ECO:0000256" key="10">
    <source>
        <dbReference type="SAM" id="Phobius"/>
    </source>
</evidence>
<dbReference type="GO" id="GO:0015188">
    <property type="term" value="F:L-isoleucine transmembrane transporter activity"/>
    <property type="evidence" value="ECO:0007669"/>
    <property type="project" value="TreeGrafter"/>
</dbReference>
<feature type="transmembrane region" description="Helical" evidence="10">
    <location>
        <begin position="66"/>
        <end position="86"/>
    </location>
</feature>
<dbReference type="GO" id="GO:0015192">
    <property type="term" value="F:L-phenylalanine transmembrane transporter activity"/>
    <property type="evidence" value="ECO:0007669"/>
    <property type="project" value="TreeGrafter"/>
</dbReference>
<dbReference type="EMBL" id="CABL01000019">
    <property type="protein sequence ID" value="CBH76128.1"/>
    <property type="molecule type" value="Genomic_DNA"/>
</dbReference>
<dbReference type="GO" id="GO:0005886">
    <property type="term" value="C:plasma membrane"/>
    <property type="evidence" value="ECO:0007669"/>
    <property type="project" value="UniProtKB-SubCell"/>
</dbReference>
<evidence type="ECO:0000256" key="1">
    <source>
        <dbReference type="ARBA" id="ARBA00004651"/>
    </source>
</evidence>
<dbReference type="CDD" id="cd06582">
    <property type="entry name" value="TM_PBP1_LivH_like"/>
    <property type="match status" value="1"/>
</dbReference>
<dbReference type="GO" id="GO:0042941">
    <property type="term" value="P:D-alanine transmembrane transport"/>
    <property type="evidence" value="ECO:0007669"/>
    <property type="project" value="TreeGrafter"/>
</dbReference>
<sequence>MHEFLAQLANGVELGAIYALIALGYTLVYGILELINFAHGDVYTFGSFVALGVLVGLRAAGVLHGAGLILGIAAALIAAILASALLNAGIERLAYRRLRKAPRLAPLITAIGVSFMLENLIELWQGSAPVPFPNVIPNPELQIGALEVGVQQIVVVALAIVTMIALHFFVQRSRLGKAMRAVAQDRDAASLVGINVDRTIAITFLIAGALAGVAGFVGGVSFGSAWFLNGFGAGLRAFTAAVLGGIGNIAGAMLGGFLIGLLESFSTWLIGGQWSNVAVFSVLILVLVFRPSGLLGESLPEKV</sequence>
<keyword evidence="8 10" id="KW-0472">Membrane</keyword>
<dbReference type="GO" id="GO:0005304">
    <property type="term" value="F:L-valine transmembrane transporter activity"/>
    <property type="evidence" value="ECO:0007669"/>
    <property type="project" value="TreeGrafter"/>
</dbReference>
<feature type="transmembrane region" description="Helical" evidence="10">
    <location>
        <begin position="42"/>
        <end position="60"/>
    </location>
</feature>
<feature type="transmembrane region" description="Helical" evidence="10">
    <location>
        <begin position="107"/>
        <end position="128"/>
    </location>
</feature>
<keyword evidence="5 10" id="KW-0812">Transmembrane</keyword>
<keyword evidence="4" id="KW-0997">Cell inner membrane</keyword>
<dbReference type="PANTHER" id="PTHR11795">
    <property type="entry name" value="BRANCHED-CHAIN AMINO ACID TRANSPORT SYSTEM PERMEASE PROTEIN LIVH"/>
    <property type="match status" value="1"/>
</dbReference>
<keyword evidence="7 10" id="KW-1133">Transmembrane helix</keyword>
<evidence type="ECO:0000256" key="5">
    <source>
        <dbReference type="ARBA" id="ARBA00022692"/>
    </source>
</evidence>
<keyword evidence="6" id="KW-0029">Amino-acid transport</keyword>
<dbReference type="Pfam" id="PF02653">
    <property type="entry name" value="BPD_transp_2"/>
    <property type="match status" value="1"/>
</dbReference>
<name>E6PI38_9ZZZZ</name>
<keyword evidence="2" id="KW-0813">Transport</keyword>
<evidence type="ECO:0000256" key="4">
    <source>
        <dbReference type="ARBA" id="ARBA00022519"/>
    </source>
</evidence>
<comment type="similarity">
    <text evidence="9">Belongs to the binding-protein-dependent transport system permease family. LivHM subfamily.</text>
</comment>
<dbReference type="PANTHER" id="PTHR11795:SF371">
    <property type="entry name" value="HIGH-AFFINITY BRANCHED-CHAIN AMINO ACID TRANSPORT SYSTEM PERMEASE PROTEIN LIVH"/>
    <property type="match status" value="1"/>
</dbReference>
<feature type="transmembrane region" description="Helical" evidence="10">
    <location>
        <begin position="274"/>
        <end position="293"/>
    </location>
</feature>
<accession>E6PI38</accession>
<keyword evidence="3" id="KW-1003">Cell membrane</keyword>
<feature type="transmembrane region" description="Helical" evidence="10">
    <location>
        <begin position="200"/>
        <end position="228"/>
    </location>
</feature>
<dbReference type="GO" id="GO:1903806">
    <property type="term" value="P:L-isoleucine import across plasma membrane"/>
    <property type="evidence" value="ECO:0007669"/>
    <property type="project" value="TreeGrafter"/>
</dbReference>
<proteinExistence type="inferred from homology"/>
<feature type="transmembrane region" description="Helical" evidence="10">
    <location>
        <begin position="148"/>
        <end position="170"/>
    </location>
</feature>
<dbReference type="InterPro" id="IPR052157">
    <property type="entry name" value="BCAA_transport_permease"/>
</dbReference>
<evidence type="ECO:0000256" key="8">
    <source>
        <dbReference type="ARBA" id="ARBA00023136"/>
    </source>
</evidence>
<evidence type="ECO:0000256" key="9">
    <source>
        <dbReference type="ARBA" id="ARBA00037998"/>
    </source>
</evidence>
<protein>
    <submittedName>
        <fullName evidence="11">High-affinity branched-chain amino acid transport system permease protein braD</fullName>
    </submittedName>
</protein>
<dbReference type="InterPro" id="IPR001851">
    <property type="entry name" value="ABC_transp_permease"/>
</dbReference>
<dbReference type="GO" id="GO:0015808">
    <property type="term" value="P:L-alanine transport"/>
    <property type="evidence" value="ECO:0007669"/>
    <property type="project" value="TreeGrafter"/>
</dbReference>
<dbReference type="GO" id="GO:0015190">
    <property type="term" value="F:L-leucine transmembrane transporter activity"/>
    <property type="evidence" value="ECO:0007669"/>
    <property type="project" value="TreeGrafter"/>
</dbReference>
<evidence type="ECO:0000313" key="11">
    <source>
        <dbReference type="EMBL" id="CBH76128.1"/>
    </source>
</evidence>
<reference evidence="11" key="1">
    <citation type="submission" date="2009-10" db="EMBL/GenBank/DDBJ databases">
        <title>Diversity of trophic interactions inside an arsenic-rich microbial ecosystem.</title>
        <authorList>
            <person name="Bertin P.N."/>
            <person name="Heinrich-Salmeron A."/>
            <person name="Pelletier E."/>
            <person name="Goulhen-Chollet F."/>
            <person name="Arsene-Ploetze F."/>
            <person name="Gallien S."/>
            <person name="Calteau A."/>
            <person name="Vallenet D."/>
            <person name="Casiot C."/>
            <person name="Chane-Woon-Ming B."/>
            <person name="Giloteaux L."/>
            <person name="Barakat M."/>
            <person name="Bonnefoy V."/>
            <person name="Bruneel O."/>
            <person name="Chandler M."/>
            <person name="Cleiss J."/>
            <person name="Duran R."/>
            <person name="Elbaz-Poulichet F."/>
            <person name="Fonknechten N."/>
            <person name="Lauga B."/>
            <person name="Mornico D."/>
            <person name="Ortet P."/>
            <person name="Schaeffer C."/>
            <person name="Siguier P."/>
            <person name="Alexander Thil Smith A."/>
            <person name="Van Dorsselaer A."/>
            <person name="Weissenbach J."/>
            <person name="Medigue C."/>
            <person name="Le Paslier D."/>
        </authorList>
    </citation>
    <scope>NUCLEOTIDE SEQUENCE</scope>
</reference>
<evidence type="ECO:0000256" key="2">
    <source>
        <dbReference type="ARBA" id="ARBA00022448"/>
    </source>
</evidence>
<evidence type="ECO:0000256" key="3">
    <source>
        <dbReference type="ARBA" id="ARBA00022475"/>
    </source>
</evidence>